<keyword evidence="7" id="KW-0520">NAD</keyword>
<evidence type="ECO:0000256" key="5">
    <source>
        <dbReference type="ARBA" id="ARBA00022741"/>
    </source>
</evidence>
<evidence type="ECO:0000259" key="9">
    <source>
        <dbReference type="Pfam" id="PF01467"/>
    </source>
</evidence>
<evidence type="ECO:0000313" key="10">
    <source>
        <dbReference type="RefSeq" id="XP_033764909.1"/>
    </source>
</evidence>
<dbReference type="GO" id="GO:0009435">
    <property type="term" value="P:NAD+ biosynthetic process"/>
    <property type="evidence" value="ECO:0007669"/>
    <property type="project" value="UniProtKB-UniPathway"/>
</dbReference>
<dbReference type="UniPathway" id="UPA00253">
    <property type="reaction ID" value="UER00600"/>
</dbReference>
<dbReference type="InterPro" id="IPR014729">
    <property type="entry name" value="Rossmann-like_a/b/a_fold"/>
</dbReference>
<dbReference type="GeneID" id="54629113"/>
<dbReference type="KEGG" id="spao:SPAR_C00220"/>
<evidence type="ECO:0000256" key="6">
    <source>
        <dbReference type="ARBA" id="ARBA00022840"/>
    </source>
</evidence>
<dbReference type="GO" id="GO:0005634">
    <property type="term" value="C:nucleus"/>
    <property type="evidence" value="ECO:0007669"/>
    <property type="project" value="TreeGrafter"/>
</dbReference>
<dbReference type="Gene3D" id="3.40.50.620">
    <property type="entry name" value="HUPs"/>
    <property type="match status" value="1"/>
</dbReference>
<dbReference type="PANTHER" id="PTHR31285:SF0">
    <property type="entry name" value="NICOTINAMIDE MONONUCLEOTIDE ADENYLYLTRANSFERASE"/>
    <property type="match status" value="1"/>
</dbReference>
<reference evidence="10" key="1">
    <citation type="journal article" date="2017" name="Nat. Genet.">
        <title>Contrasting evolutionary genome dynamics between domesticated and wild yeasts.</title>
        <authorList>
            <person name="Yue J.X."/>
            <person name="Li J."/>
            <person name="Aigrain L."/>
            <person name="Hallin J."/>
            <person name="Persson K."/>
            <person name="Oliver K."/>
            <person name="Bergstrom A."/>
            <person name="Coupland P."/>
            <person name="Warringer J."/>
            <person name="Lagomarsino M.C."/>
            <person name="Fischer G."/>
            <person name="Durbin R."/>
            <person name="Liti G."/>
        </authorList>
    </citation>
    <scope>NUCLEOTIDE SEQUENCE</scope>
    <source>
        <strain evidence="10">CBS432</strain>
    </source>
</reference>
<comment type="catalytic activity">
    <reaction evidence="8">
        <text>beta-nicotinamide D-ribonucleotide + ATP + H(+) = diphosphate + NAD(+)</text>
        <dbReference type="Rhea" id="RHEA:21360"/>
        <dbReference type="ChEBI" id="CHEBI:14649"/>
        <dbReference type="ChEBI" id="CHEBI:15378"/>
        <dbReference type="ChEBI" id="CHEBI:30616"/>
        <dbReference type="ChEBI" id="CHEBI:33019"/>
        <dbReference type="ChEBI" id="CHEBI:57540"/>
        <dbReference type="EC" id="2.7.7.1"/>
    </reaction>
</comment>
<organism evidence="10">
    <name type="scientific">Saccharomyces paradoxus</name>
    <name type="common">Yeast</name>
    <name type="synonym">Saccharomyces douglasii</name>
    <dbReference type="NCBI Taxonomy" id="27291"/>
    <lineage>
        <taxon>Eukaryota</taxon>
        <taxon>Fungi</taxon>
        <taxon>Dikarya</taxon>
        <taxon>Ascomycota</taxon>
        <taxon>Saccharomycotina</taxon>
        <taxon>Saccharomycetes</taxon>
        <taxon>Saccharomycetales</taxon>
        <taxon>Saccharomycetaceae</taxon>
        <taxon>Saccharomyces</taxon>
    </lineage>
</organism>
<reference evidence="10" key="2">
    <citation type="submission" date="2020-01" db="EMBL/GenBank/DDBJ databases">
        <title>Population-level Yeast Reference Genomes.</title>
        <authorList>
            <person name="Yue J.-X."/>
        </authorList>
    </citation>
    <scope>NUCLEOTIDE SEQUENCE</scope>
    <source>
        <strain evidence="10">CBS432</strain>
    </source>
</reference>
<dbReference type="GO" id="GO:0016887">
    <property type="term" value="F:ATP hydrolysis activity"/>
    <property type="evidence" value="ECO:0007669"/>
    <property type="project" value="TreeGrafter"/>
</dbReference>
<gene>
    <name evidence="10" type="primary">POF1</name>
    <name evidence="10" type="ORF">SPAR_C00220</name>
</gene>
<keyword evidence="5" id="KW-0547">Nucleotide-binding</keyword>
<dbReference type="AlphaFoldDB" id="A0A8B8UMB0"/>
<sequence>MKAEGSTSASNQNMKKSFEQFRKGNSLFQVIKGPQHLECQKLFVLDSSFNPPHLAHFQLLSQTIKNFKLRDTRSHVLLLLAVNNADKLPKPASFPTRLEMMCLFADYLQEKLPQSVVSVGLTVFSKFIDKDKVLHEQFTKGYNTNIGYLVGFDTIARIFDEKYYHPLQISDVMESFMSGCQLYCLARGDCHLSAESQLKYASDILEGKFEPVIPKEWGARIHVMQNDYPALRNVSSSEIRNKLKNGQVKVLEDELPPCIYDYLIKNKTIFD</sequence>
<evidence type="ECO:0000256" key="7">
    <source>
        <dbReference type="ARBA" id="ARBA00023027"/>
    </source>
</evidence>
<dbReference type="GO" id="GO:0005524">
    <property type="term" value="F:ATP binding"/>
    <property type="evidence" value="ECO:0007669"/>
    <property type="project" value="UniProtKB-KW"/>
</dbReference>
<evidence type="ECO:0000256" key="2">
    <source>
        <dbReference type="ARBA" id="ARBA00022642"/>
    </source>
</evidence>
<dbReference type="Pfam" id="PF01467">
    <property type="entry name" value="CTP_transf_like"/>
    <property type="match status" value="1"/>
</dbReference>
<keyword evidence="2" id="KW-0662">Pyridine nucleotide biosynthesis</keyword>
<reference evidence="10" key="4">
    <citation type="submission" date="2025-08" db="UniProtKB">
        <authorList>
            <consortium name="RefSeq"/>
        </authorList>
    </citation>
    <scope>IDENTIFICATION</scope>
    <source>
        <strain evidence="10">CBS432</strain>
    </source>
</reference>
<dbReference type="GO" id="GO:0005737">
    <property type="term" value="C:cytoplasm"/>
    <property type="evidence" value="ECO:0007669"/>
    <property type="project" value="TreeGrafter"/>
</dbReference>
<proteinExistence type="predicted"/>
<dbReference type="InterPro" id="IPR005248">
    <property type="entry name" value="NadD/NMNAT"/>
</dbReference>
<dbReference type="VEuPathDB" id="FungiDB:SPAR_C00220"/>
<dbReference type="OrthoDB" id="5591297at2759"/>
<keyword evidence="6" id="KW-0067">ATP-binding</keyword>
<dbReference type="GO" id="GO:0000309">
    <property type="term" value="F:nicotinamide-nucleotide adenylyltransferase activity"/>
    <property type="evidence" value="ECO:0007669"/>
    <property type="project" value="UniProtKB-EC"/>
</dbReference>
<reference evidence="10" key="3">
    <citation type="submission" date="2025-07" db="EMBL/GenBank/DDBJ databases">
        <authorList>
            <consortium name="NCBI Genome Project"/>
        </authorList>
    </citation>
    <scope>NUCLEOTIDE SEQUENCE</scope>
    <source>
        <strain evidence="10">CBS432</strain>
    </source>
</reference>
<name>A0A8B8UMB0_SACPA</name>
<evidence type="ECO:0000256" key="1">
    <source>
        <dbReference type="ARBA" id="ARBA00004790"/>
    </source>
</evidence>
<accession>A0A8B8UMB0</accession>
<comment type="pathway">
    <text evidence="1">Cofactor biosynthesis; NAD(+) biosynthesis.</text>
</comment>
<dbReference type="CDD" id="cd02165">
    <property type="entry name" value="NMNAT"/>
    <property type="match status" value="1"/>
</dbReference>
<evidence type="ECO:0000256" key="3">
    <source>
        <dbReference type="ARBA" id="ARBA00022679"/>
    </source>
</evidence>
<evidence type="ECO:0000256" key="4">
    <source>
        <dbReference type="ARBA" id="ARBA00022695"/>
    </source>
</evidence>
<dbReference type="InterPro" id="IPR004821">
    <property type="entry name" value="Cyt_trans-like"/>
</dbReference>
<dbReference type="PANTHER" id="PTHR31285">
    <property type="entry name" value="NICOTINAMIDE MONONUCLEOTIDE ADENYLYLTRANSFERASE"/>
    <property type="match status" value="1"/>
</dbReference>
<evidence type="ECO:0000256" key="8">
    <source>
        <dbReference type="ARBA" id="ARBA00049001"/>
    </source>
</evidence>
<keyword evidence="4 10" id="KW-0548">Nucleotidyltransferase</keyword>
<dbReference type="SUPFAM" id="SSF52374">
    <property type="entry name" value="Nucleotidylyl transferase"/>
    <property type="match status" value="1"/>
</dbReference>
<protein>
    <submittedName>
        <fullName evidence="10">Nicotinamide-nucleotide adenylyltransferase</fullName>
    </submittedName>
</protein>
<feature type="domain" description="Cytidyltransferase-like" evidence="9">
    <location>
        <begin position="46"/>
        <end position="240"/>
    </location>
</feature>
<dbReference type="RefSeq" id="XP_033764909.1">
    <property type="nucleotide sequence ID" value="XM_033909018.1"/>
</dbReference>
<keyword evidence="3" id="KW-0808">Transferase</keyword>